<sequence>MNMKKLILAGMVLLMAGCSSLPKELKVAEGAKLLSYQEVAANPEQSTGQQVLWGGVIADIKNQKAATLIEMVHYPIRSYGRPTSGEESIGRFRVRVDGFLDPMVYKPGRSLTVTGTVTGIEKGQVGEFDYQFPALQASGYHLWKEIQEVEVTTRGYGMYGPYPYGWYGWHMWPYHERVIIRDRSPSGANSPQPVKPTSVPKKISR</sequence>
<dbReference type="PIRSF" id="PIRSF004982">
    <property type="entry name" value="SlP"/>
    <property type="match status" value="1"/>
</dbReference>
<dbReference type="InterPro" id="IPR004658">
    <property type="entry name" value="OMP_Slp"/>
</dbReference>
<evidence type="ECO:0000313" key="2">
    <source>
        <dbReference type="EMBL" id="GGO74404.1"/>
    </source>
</evidence>
<comment type="caution">
    <text evidence="2">The sequence shown here is derived from an EMBL/GenBank/DDBJ whole genome shotgun (WGS) entry which is preliminary data.</text>
</comment>
<dbReference type="PANTHER" id="PTHR37530">
    <property type="entry name" value="OUTER MEMBRANE PROTEIN SLP"/>
    <property type="match status" value="1"/>
</dbReference>
<gene>
    <name evidence="2" type="ORF">GCM10010982_37150</name>
</gene>
<evidence type="ECO:0008006" key="4">
    <source>
        <dbReference type="Google" id="ProtNLM"/>
    </source>
</evidence>
<dbReference type="PROSITE" id="PS51257">
    <property type="entry name" value="PROKAR_LIPOPROTEIN"/>
    <property type="match status" value="1"/>
</dbReference>
<dbReference type="PANTHER" id="PTHR37530:SF1">
    <property type="entry name" value="OUTER MEMBRANE PROTEIN SLP"/>
    <property type="match status" value="1"/>
</dbReference>
<reference evidence="2" key="1">
    <citation type="journal article" date="2014" name="Int. J. Syst. Evol. Microbiol.">
        <title>Complete genome sequence of Corynebacterium casei LMG S-19264T (=DSM 44701T), isolated from a smear-ripened cheese.</title>
        <authorList>
            <consortium name="US DOE Joint Genome Institute (JGI-PGF)"/>
            <person name="Walter F."/>
            <person name="Albersmeier A."/>
            <person name="Kalinowski J."/>
            <person name="Ruckert C."/>
        </authorList>
    </citation>
    <scope>NUCLEOTIDE SEQUENCE</scope>
    <source>
        <strain evidence="2">CGMCC 1.7086</strain>
    </source>
</reference>
<feature type="region of interest" description="Disordered" evidence="1">
    <location>
        <begin position="183"/>
        <end position="205"/>
    </location>
</feature>
<evidence type="ECO:0000256" key="1">
    <source>
        <dbReference type="SAM" id="MobiDB-lite"/>
    </source>
</evidence>
<dbReference type="NCBIfam" id="TIGR00752">
    <property type="entry name" value="slp"/>
    <property type="match status" value="1"/>
</dbReference>
<proteinExistence type="predicted"/>
<reference evidence="2" key="2">
    <citation type="submission" date="2020-09" db="EMBL/GenBank/DDBJ databases">
        <authorList>
            <person name="Sun Q."/>
            <person name="Zhou Y."/>
        </authorList>
    </citation>
    <scope>NUCLEOTIDE SEQUENCE</scope>
    <source>
        <strain evidence="2">CGMCC 1.7086</strain>
    </source>
</reference>
<dbReference type="AlphaFoldDB" id="A0A917Z4S5"/>
<dbReference type="GO" id="GO:0019867">
    <property type="term" value="C:outer membrane"/>
    <property type="evidence" value="ECO:0007669"/>
    <property type="project" value="InterPro"/>
</dbReference>
<accession>A0A917Z4S5</accession>
<protein>
    <recommendedName>
        <fullName evidence="4">Outer membrane lipoprotein</fullName>
    </recommendedName>
</protein>
<name>A0A917Z4S5_9ALTE</name>
<organism evidence="2 3">
    <name type="scientific">Bowmanella pacifica</name>
    <dbReference type="NCBI Taxonomy" id="502051"/>
    <lineage>
        <taxon>Bacteria</taxon>
        <taxon>Pseudomonadati</taxon>
        <taxon>Pseudomonadota</taxon>
        <taxon>Gammaproteobacteria</taxon>
        <taxon>Alteromonadales</taxon>
        <taxon>Alteromonadaceae</taxon>
        <taxon>Bowmanella</taxon>
    </lineage>
</organism>
<evidence type="ECO:0000313" key="3">
    <source>
        <dbReference type="Proteomes" id="UP000606935"/>
    </source>
</evidence>
<dbReference type="Proteomes" id="UP000606935">
    <property type="component" value="Unassembled WGS sequence"/>
</dbReference>
<dbReference type="Pfam" id="PF03843">
    <property type="entry name" value="Slp"/>
    <property type="match status" value="1"/>
</dbReference>
<keyword evidence="3" id="KW-1185">Reference proteome</keyword>
<dbReference type="EMBL" id="BMLS01000008">
    <property type="protein sequence ID" value="GGO74404.1"/>
    <property type="molecule type" value="Genomic_DNA"/>
</dbReference>